<evidence type="ECO:0000313" key="1">
    <source>
        <dbReference type="EMBL" id="RCI01387.1"/>
    </source>
</evidence>
<gene>
    <name evidence="1" type="ORF">CU097_014089</name>
</gene>
<protein>
    <submittedName>
        <fullName evidence="1">Uncharacterized protein</fullName>
    </submittedName>
</protein>
<dbReference type="Proteomes" id="UP000252139">
    <property type="component" value="Unassembled WGS sequence"/>
</dbReference>
<sequence length="106" mass="12043">MFLETAVPKPILVASGSGLRCEPIFWGRKNCLGDRGTCRLLSCRFEIIPLEGVSVHAPKFCVSFDEFDIFALLYRLGHLPPILRNESHGFIDFSFLHMVFNPDCRL</sequence>
<evidence type="ECO:0000313" key="2">
    <source>
        <dbReference type="Proteomes" id="UP000252139"/>
    </source>
</evidence>
<organism evidence="1 2">
    <name type="scientific">Rhizopus azygosporus</name>
    <name type="common">Rhizopus microsporus var. azygosporus</name>
    <dbReference type="NCBI Taxonomy" id="86630"/>
    <lineage>
        <taxon>Eukaryota</taxon>
        <taxon>Fungi</taxon>
        <taxon>Fungi incertae sedis</taxon>
        <taxon>Mucoromycota</taxon>
        <taxon>Mucoromycotina</taxon>
        <taxon>Mucoromycetes</taxon>
        <taxon>Mucorales</taxon>
        <taxon>Mucorineae</taxon>
        <taxon>Rhizopodaceae</taxon>
        <taxon>Rhizopus</taxon>
    </lineage>
</organism>
<name>A0A367KGT5_RHIAZ</name>
<dbReference type="EMBL" id="PJQL01000012">
    <property type="protein sequence ID" value="RCI01387.1"/>
    <property type="molecule type" value="Genomic_DNA"/>
</dbReference>
<comment type="caution">
    <text evidence="1">The sequence shown here is derived from an EMBL/GenBank/DDBJ whole genome shotgun (WGS) entry which is preliminary data.</text>
</comment>
<reference evidence="1 2" key="1">
    <citation type="journal article" date="2018" name="G3 (Bethesda)">
        <title>Phylogenetic and Phylogenomic Definition of Rhizopus Species.</title>
        <authorList>
            <person name="Gryganskyi A.P."/>
            <person name="Golan J."/>
            <person name="Dolatabadi S."/>
            <person name="Mondo S."/>
            <person name="Robb S."/>
            <person name="Idnurm A."/>
            <person name="Muszewska A."/>
            <person name="Steczkiewicz K."/>
            <person name="Masonjones S."/>
            <person name="Liao H.L."/>
            <person name="Gajdeczka M.T."/>
            <person name="Anike F."/>
            <person name="Vuek A."/>
            <person name="Anishchenko I.M."/>
            <person name="Voigt K."/>
            <person name="de Hoog G.S."/>
            <person name="Smith M.E."/>
            <person name="Heitman J."/>
            <person name="Vilgalys R."/>
            <person name="Stajich J.E."/>
        </authorList>
    </citation>
    <scope>NUCLEOTIDE SEQUENCE [LARGE SCALE GENOMIC DNA]</scope>
    <source>
        <strain evidence="1 2">CBS 357.93</strain>
    </source>
</reference>
<accession>A0A367KGT5</accession>
<keyword evidence="2" id="KW-1185">Reference proteome</keyword>
<proteinExistence type="predicted"/>
<dbReference type="AlphaFoldDB" id="A0A367KGT5"/>